<accession>A0A3G6J0W4</accession>
<proteinExistence type="predicted"/>
<dbReference type="AlphaFoldDB" id="A0A3G6J0W4"/>
<evidence type="ECO:0000313" key="1">
    <source>
        <dbReference type="EMBL" id="AZA11607.1"/>
    </source>
</evidence>
<reference evidence="1 2" key="1">
    <citation type="submission" date="2018-11" db="EMBL/GenBank/DDBJ databases">
        <authorList>
            <person name="Kleinhagauer T."/>
            <person name="Glaeser S.P."/>
            <person name="Spergser J."/>
            <person name="Ruckert C."/>
            <person name="Kaempfer P."/>
            <person name="Busse H.-J."/>
        </authorList>
    </citation>
    <scope>NUCLEOTIDE SEQUENCE [LARGE SCALE GENOMIC DNA]</scope>
    <source>
        <strain evidence="1 2">W8</strain>
    </source>
</reference>
<organism evidence="1 2">
    <name type="scientific">Corynebacterium gerontici</name>
    <dbReference type="NCBI Taxonomy" id="2079234"/>
    <lineage>
        <taxon>Bacteria</taxon>
        <taxon>Bacillati</taxon>
        <taxon>Actinomycetota</taxon>
        <taxon>Actinomycetes</taxon>
        <taxon>Mycobacteriales</taxon>
        <taxon>Corynebacteriaceae</taxon>
        <taxon>Corynebacterium</taxon>
    </lineage>
</organism>
<sequence length="216" mass="22979">MNQTSSPTESSTIFVVSGSPAQVRGLGVGDNASTELAAQSIALLTQAVQSPSPVAIVCSHDNRWYTRHAGSFRSWGAANTSVGAGHHLGELVARWLLQQSSESAQHPMPEVLSQDSLSGHPTQIVVLDGSAGLSPKAPLAEVPGADEAHEWCTALLAGEGPGSVEKQWLQERGVIEADLWLELEAEIAQRGWSGGLYWSDMSLGVGRYVARWERKG</sequence>
<dbReference type="KEGG" id="cgk:CGERO_06535"/>
<name>A0A3G6J0W4_9CORY</name>
<dbReference type="RefSeq" id="WP_123934330.1">
    <property type="nucleotide sequence ID" value="NZ_CP033897.1"/>
</dbReference>
<dbReference type="Proteomes" id="UP000271587">
    <property type="component" value="Chromosome"/>
</dbReference>
<evidence type="ECO:0000313" key="2">
    <source>
        <dbReference type="Proteomes" id="UP000271587"/>
    </source>
</evidence>
<keyword evidence="2" id="KW-1185">Reference proteome</keyword>
<dbReference type="OrthoDB" id="4774928at2"/>
<protein>
    <submittedName>
        <fullName evidence="1">Uncharacterized protein</fullName>
    </submittedName>
</protein>
<gene>
    <name evidence="1" type="ORF">CGERO_06535</name>
</gene>
<dbReference type="EMBL" id="CP033897">
    <property type="protein sequence ID" value="AZA11607.1"/>
    <property type="molecule type" value="Genomic_DNA"/>
</dbReference>